<proteinExistence type="predicted"/>
<accession>A0A103Y3A7</accession>
<dbReference type="Gramene" id="KVI01748">
    <property type="protein sequence ID" value="KVI01748"/>
    <property type="gene ID" value="Ccrd_019972"/>
</dbReference>
<reference evidence="1 2" key="1">
    <citation type="journal article" date="2016" name="Sci. Rep.">
        <title>The genome sequence of the outbreeding globe artichoke constructed de novo incorporating a phase-aware low-pass sequencing strategy of F1 progeny.</title>
        <authorList>
            <person name="Scaglione D."/>
            <person name="Reyes-Chin-Wo S."/>
            <person name="Acquadro A."/>
            <person name="Froenicke L."/>
            <person name="Portis E."/>
            <person name="Beitel C."/>
            <person name="Tirone M."/>
            <person name="Mauro R."/>
            <person name="Lo Monaco A."/>
            <person name="Mauromicale G."/>
            <person name="Faccioli P."/>
            <person name="Cattivelli L."/>
            <person name="Rieseberg L."/>
            <person name="Michelmore R."/>
            <person name="Lanteri S."/>
        </authorList>
    </citation>
    <scope>NUCLEOTIDE SEQUENCE [LARGE SCALE GENOMIC DNA]</scope>
    <source>
        <strain evidence="1">2C</strain>
    </source>
</reference>
<organism evidence="1 2">
    <name type="scientific">Cynara cardunculus var. scolymus</name>
    <name type="common">Globe artichoke</name>
    <name type="synonym">Cynara scolymus</name>
    <dbReference type="NCBI Taxonomy" id="59895"/>
    <lineage>
        <taxon>Eukaryota</taxon>
        <taxon>Viridiplantae</taxon>
        <taxon>Streptophyta</taxon>
        <taxon>Embryophyta</taxon>
        <taxon>Tracheophyta</taxon>
        <taxon>Spermatophyta</taxon>
        <taxon>Magnoliopsida</taxon>
        <taxon>eudicotyledons</taxon>
        <taxon>Gunneridae</taxon>
        <taxon>Pentapetalae</taxon>
        <taxon>asterids</taxon>
        <taxon>campanulids</taxon>
        <taxon>Asterales</taxon>
        <taxon>Asteraceae</taxon>
        <taxon>Carduoideae</taxon>
        <taxon>Cardueae</taxon>
        <taxon>Carduinae</taxon>
        <taxon>Cynara</taxon>
    </lineage>
</organism>
<name>A0A103Y3A7_CYNCS</name>
<gene>
    <name evidence="1" type="ORF">Ccrd_019972</name>
</gene>
<evidence type="ECO:0000313" key="2">
    <source>
        <dbReference type="Proteomes" id="UP000243975"/>
    </source>
</evidence>
<dbReference type="Proteomes" id="UP000243975">
    <property type="component" value="Unassembled WGS sequence"/>
</dbReference>
<dbReference type="AlphaFoldDB" id="A0A103Y3A7"/>
<evidence type="ECO:0000313" key="1">
    <source>
        <dbReference type="EMBL" id="KVI01748.1"/>
    </source>
</evidence>
<protein>
    <submittedName>
        <fullName evidence="1">Uncharacterized protein</fullName>
    </submittedName>
</protein>
<dbReference type="OMA" id="ASEMWIE"/>
<keyword evidence="2" id="KW-1185">Reference proteome</keyword>
<dbReference type="EMBL" id="LEKV01002687">
    <property type="protein sequence ID" value="KVI01748.1"/>
    <property type="molecule type" value="Genomic_DNA"/>
</dbReference>
<sequence>MACLVSLCSFTHFTSHETLIQELESKVEVEVPSLLPLFTSFLKLMRIRFVASEMWIEELRSMKLCRTPDVAHFRQYCGGVFVDYKVVCSSSPRVISGFWVGPDVEDGWGFVEAVVNQISDF</sequence>
<comment type="caution">
    <text evidence="1">The sequence shown here is derived from an EMBL/GenBank/DDBJ whole genome shotgun (WGS) entry which is preliminary data.</text>
</comment>